<evidence type="ECO:0000256" key="4">
    <source>
        <dbReference type="ARBA" id="ARBA00022679"/>
    </source>
</evidence>
<dbReference type="RefSeq" id="WP_145196941.1">
    <property type="nucleotide sequence ID" value="NZ_CP036434.1"/>
</dbReference>
<keyword evidence="13 17" id="KW-0961">Cell wall biogenesis/degradation</keyword>
<sequence>MSSGTTVVILAAGKGTRMKSERPKVLHELCGRSMLGWVLDACAGVKPDRIVVVVGHRAADVEANARAEMPDMDLQFVLQEPQLGTGHALQVAAPAIGDCERVVVTYGDMPLLTTESLEALIEAQNGFSEDDAADSVSLLTALVDDPFGYGRVVRGEDDLFERIVEQKDASEAEQMLNEINLGVYCFARQHLDRDLGRLKNDNAQKEYYITDLAGMAAADGRRVIPVVLEDAAEAQGVNDLAQLADVRWQIQLRILEQHMANGVRIMDPSTTFIDHGVTIGTGTEILPCTVIRGGVVIGEDCEVGPFSHLRVGAVLENRAEVGNFTEMKKSRLGEGSKAKHLSYLGDAEIGAGANIGAGTIFANYDGTHKHKSVVGDGAFVGSGTIIVAPNVVPKGATTGAGAVLTRSAEMAEDETWVGLPARKLPRK</sequence>
<keyword evidence="10 17" id="KW-0573">Peptidoglycan synthesis</keyword>
<feature type="binding site" evidence="17">
    <location>
        <position position="354"/>
    </location>
    <ligand>
        <name>UDP-N-acetyl-alpha-D-glucosamine</name>
        <dbReference type="ChEBI" id="CHEBI:57705"/>
    </ligand>
</feature>
<evidence type="ECO:0000256" key="1">
    <source>
        <dbReference type="ARBA" id="ARBA00007707"/>
    </source>
</evidence>
<dbReference type="Pfam" id="PF12804">
    <property type="entry name" value="NTP_transf_3"/>
    <property type="match status" value="1"/>
</dbReference>
<dbReference type="Proteomes" id="UP000320390">
    <property type="component" value="Chromosome"/>
</dbReference>
<feature type="binding site" evidence="17">
    <location>
        <position position="343"/>
    </location>
    <ligand>
        <name>UDP-N-acetyl-alpha-D-glucosamine</name>
        <dbReference type="ChEBI" id="CHEBI:57705"/>
    </ligand>
</feature>
<comment type="catalytic activity">
    <reaction evidence="14 17">
        <text>alpha-D-glucosamine 1-phosphate + acetyl-CoA = N-acetyl-alpha-D-glucosamine 1-phosphate + CoA + H(+)</text>
        <dbReference type="Rhea" id="RHEA:13725"/>
        <dbReference type="ChEBI" id="CHEBI:15378"/>
        <dbReference type="ChEBI" id="CHEBI:57287"/>
        <dbReference type="ChEBI" id="CHEBI:57288"/>
        <dbReference type="ChEBI" id="CHEBI:57776"/>
        <dbReference type="ChEBI" id="CHEBI:58516"/>
        <dbReference type="EC" id="2.3.1.157"/>
    </reaction>
</comment>
<comment type="pathway">
    <text evidence="17">Nucleotide-sugar biosynthesis; UDP-N-acetyl-alpha-D-glucosamine biosynthesis; UDP-N-acetyl-alpha-D-glucosamine from N-acetyl-alpha-D-glucosamine 1-phosphate: step 1/1.</text>
</comment>
<feature type="binding site" evidence="17">
    <location>
        <position position="238"/>
    </location>
    <ligand>
        <name>Mg(2+)</name>
        <dbReference type="ChEBI" id="CHEBI:18420"/>
    </ligand>
</feature>
<dbReference type="EMBL" id="CP036434">
    <property type="protein sequence ID" value="QDV06609.1"/>
    <property type="molecule type" value="Genomic_DNA"/>
</dbReference>
<feature type="binding site" evidence="17">
    <location>
        <position position="180"/>
    </location>
    <ligand>
        <name>UDP-N-acetyl-alpha-D-glucosamine</name>
        <dbReference type="ChEBI" id="CHEBI:57705"/>
    </ligand>
</feature>
<organism evidence="19 20">
    <name type="scientific">Saltatorellus ferox</name>
    <dbReference type="NCBI Taxonomy" id="2528018"/>
    <lineage>
        <taxon>Bacteria</taxon>
        <taxon>Pseudomonadati</taxon>
        <taxon>Planctomycetota</taxon>
        <taxon>Planctomycetia</taxon>
        <taxon>Planctomycetia incertae sedis</taxon>
        <taxon>Saltatorellus</taxon>
    </lineage>
</organism>
<comment type="caution">
    <text evidence="17">Lacks conserved residue(s) required for the propagation of feature annotation.</text>
</comment>
<feature type="binding site" evidence="17">
    <location>
        <begin position="106"/>
        <end position="108"/>
    </location>
    <ligand>
        <name>UDP-N-acetyl-alpha-D-glucosamine</name>
        <dbReference type="ChEBI" id="CHEBI:57705"/>
    </ligand>
</feature>
<feature type="binding site" evidence="17">
    <location>
        <begin position="363"/>
        <end position="364"/>
    </location>
    <ligand>
        <name>acetyl-CoA</name>
        <dbReference type="ChEBI" id="CHEBI:57288"/>
    </ligand>
</feature>
<protein>
    <recommendedName>
        <fullName evidence="17">Bifunctional protein GlmU</fullName>
    </recommendedName>
    <domain>
        <recommendedName>
            <fullName evidence="17">UDP-N-acetylglucosamine pyrophosphorylase</fullName>
            <ecNumber evidence="17">2.7.7.23</ecNumber>
        </recommendedName>
        <alternativeName>
            <fullName evidence="17">N-acetylglucosamine-1-phosphate uridyltransferase</fullName>
        </alternativeName>
    </domain>
    <domain>
        <recommendedName>
            <fullName evidence="17">Glucosamine-1-phosphate N-acetyltransferase</fullName>
            <ecNumber evidence="17">2.3.1.157</ecNumber>
        </recommendedName>
    </domain>
</protein>
<comment type="cofactor">
    <cofactor evidence="17">
        <name>Mg(2+)</name>
        <dbReference type="ChEBI" id="CHEBI:18420"/>
    </cofactor>
    <text evidence="17">Binds 1 Mg(2+) ion per subunit.</text>
</comment>
<comment type="catalytic activity">
    <reaction evidence="15 17">
        <text>N-acetyl-alpha-D-glucosamine 1-phosphate + UTP + H(+) = UDP-N-acetyl-alpha-D-glucosamine + diphosphate</text>
        <dbReference type="Rhea" id="RHEA:13509"/>
        <dbReference type="ChEBI" id="CHEBI:15378"/>
        <dbReference type="ChEBI" id="CHEBI:33019"/>
        <dbReference type="ChEBI" id="CHEBI:46398"/>
        <dbReference type="ChEBI" id="CHEBI:57705"/>
        <dbReference type="ChEBI" id="CHEBI:57776"/>
        <dbReference type="EC" id="2.7.7.23"/>
    </reaction>
</comment>
<dbReference type="GO" id="GO:0008360">
    <property type="term" value="P:regulation of cell shape"/>
    <property type="evidence" value="ECO:0007669"/>
    <property type="project" value="UniProtKB-KW"/>
</dbReference>
<evidence type="ECO:0000259" key="18">
    <source>
        <dbReference type="Pfam" id="PF12804"/>
    </source>
</evidence>
<evidence type="ECO:0000256" key="11">
    <source>
        <dbReference type="ARBA" id="ARBA00023268"/>
    </source>
</evidence>
<dbReference type="UniPathway" id="UPA00973"/>
<dbReference type="InterPro" id="IPR029044">
    <property type="entry name" value="Nucleotide-diphossugar_trans"/>
</dbReference>
<dbReference type="GO" id="GO:0009252">
    <property type="term" value="P:peptidoglycan biosynthetic process"/>
    <property type="evidence" value="ECO:0007669"/>
    <property type="project" value="UniProtKB-UniRule"/>
</dbReference>
<dbReference type="GO" id="GO:0019134">
    <property type="term" value="F:glucosamine-1-phosphate N-acetyltransferase activity"/>
    <property type="evidence" value="ECO:0007669"/>
    <property type="project" value="UniProtKB-UniRule"/>
</dbReference>
<gene>
    <name evidence="17 19" type="primary">glmU</name>
    <name evidence="19" type="ORF">Poly30_21190</name>
</gene>
<dbReference type="CDD" id="cd02540">
    <property type="entry name" value="GT2_GlmU_N_bac"/>
    <property type="match status" value="1"/>
</dbReference>
<name>A0A518ERA1_9BACT</name>
<keyword evidence="7 17" id="KW-0677">Repeat</keyword>
<dbReference type="InterPro" id="IPR050065">
    <property type="entry name" value="GlmU-like"/>
</dbReference>
<dbReference type="EC" id="2.3.1.157" evidence="17"/>
<dbReference type="SUPFAM" id="SSF53448">
    <property type="entry name" value="Nucleotide-diphospho-sugar transferases"/>
    <property type="match status" value="1"/>
</dbReference>
<feature type="binding site" evidence="17">
    <location>
        <position position="382"/>
    </location>
    <ligand>
        <name>acetyl-CoA</name>
        <dbReference type="ChEBI" id="CHEBI:57288"/>
    </ligand>
</feature>
<dbReference type="Gene3D" id="2.160.10.10">
    <property type="entry name" value="Hexapeptide repeat proteins"/>
    <property type="match status" value="1"/>
</dbReference>
<feature type="binding site" evidence="17">
    <location>
        <position position="79"/>
    </location>
    <ligand>
        <name>UDP-N-acetyl-alpha-D-glucosamine</name>
        <dbReference type="ChEBI" id="CHEBI:57705"/>
    </ligand>
</feature>
<dbReference type="InterPro" id="IPR025877">
    <property type="entry name" value="MobA-like_NTP_Trfase"/>
</dbReference>
<feature type="region of interest" description="Pyrophosphorylase" evidence="17">
    <location>
        <begin position="1"/>
        <end position="240"/>
    </location>
</feature>
<keyword evidence="12 17" id="KW-0012">Acyltransferase</keyword>
<keyword evidence="3 17" id="KW-0963">Cytoplasm</keyword>
<evidence type="ECO:0000256" key="3">
    <source>
        <dbReference type="ARBA" id="ARBA00022490"/>
    </source>
</evidence>
<feature type="region of interest" description="N-acetyltransferase" evidence="17">
    <location>
        <begin position="262"/>
        <end position="427"/>
    </location>
</feature>
<proteinExistence type="inferred from homology"/>
<feature type="binding site" evidence="17">
    <location>
        <position position="357"/>
    </location>
    <ligand>
        <name>acetyl-CoA</name>
        <dbReference type="ChEBI" id="CHEBI:57288"/>
    </ligand>
</feature>
<keyword evidence="8 17" id="KW-0460">Magnesium</keyword>
<evidence type="ECO:0000256" key="10">
    <source>
        <dbReference type="ARBA" id="ARBA00022984"/>
    </source>
</evidence>
<evidence type="ECO:0000256" key="6">
    <source>
        <dbReference type="ARBA" id="ARBA00022723"/>
    </source>
</evidence>
<evidence type="ECO:0000256" key="16">
    <source>
        <dbReference type="ARBA" id="ARBA00049628"/>
    </source>
</evidence>
<dbReference type="GO" id="GO:0000287">
    <property type="term" value="F:magnesium ion binding"/>
    <property type="evidence" value="ECO:0007669"/>
    <property type="project" value="UniProtKB-UniRule"/>
</dbReference>
<dbReference type="GO" id="GO:0000902">
    <property type="term" value="P:cell morphogenesis"/>
    <property type="evidence" value="ECO:0007669"/>
    <property type="project" value="UniProtKB-UniRule"/>
</dbReference>
<dbReference type="GO" id="GO:0006048">
    <property type="term" value="P:UDP-N-acetylglucosamine biosynthetic process"/>
    <property type="evidence" value="ECO:0007669"/>
    <property type="project" value="UniProtKB-UniPathway"/>
</dbReference>
<dbReference type="OrthoDB" id="9775031at2"/>
<dbReference type="Gene3D" id="3.90.550.10">
    <property type="entry name" value="Spore Coat Polysaccharide Biosynthesis Protein SpsA, Chain A"/>
    <property type="match status" value="1"/>
</dbReference>
<evidence type="ECO:0000313" key="19">
    <source>
        <dbReference type="EMBL" id="QDV06609.1"/>
    </source>
</evidence>
<keyword evidence="9 17" id="KW-0133">Cell shape</keyword>
<dbReference type="GO" id="GO:0016020">
    <property type="term" value="C:membrane"/>
    <property type="evidence" value="ECO:0007669"/>
    <property type="project" value="GOC"/>
</dbReference>
<feature type="binding site" evidence="17">
    <location>
        <begin position="84"/>
        <end position="85"/>
    </location>
    <ligand>
        <name>UDP-N-acetyl-alpha-D-glucosamine</name>
        <dbReference type="ChEBI" id="CHEBI:57705"/>
    </ligand>
</feature>
<dbReference type="GO" id="GO:0005737">
    <property type="term" value="C:cytoplasm"/>
    <property type="evidence" value="ECO:0007669"/>
    <property type="project" value="UniProtKB-SubCell"/>
</dbReference>
<dbReference type="UniPathway" id="UPA00113">
    <property type="reaction ID" value="UER00532"/>
</dbReference>
<feature type="binding site" evidence="17">
    <location>
        <position position="108"/>
    </location>
    <ligand>
        <name>Mg(2+)</name>
        <dbReference type="ChEBI" id="CHEBI:18420"/>
    </ligand>
</feature>
<keyword evidence="20" id="KW-1185">Reference proteome</keyword>
<reference evidence="19 20" key="1">
    <citation type="submission" date="2019-02" db="EMBL/GenBank/DDBJ databases">
        <title>Deep-cultivation of Planctomycetes and their phenomic and genomic characterization uncovers novel biology.</title>
        <authorList>
            <person name="Wiegand S."/>
            <person name="Jogler M."/>
            <person name="Boedeker C."/>
            <person name="Pinto D."/>
            <person name="Vollmers J."/>
            <person name="Rivas-Marin E."/>
            <person name="Kohn T."/>
            <person name="Peeters S.H."/>
            <person name="Heuer A."/>
            <person name="Rast P."/>
            <person name="Oberbeckmann S."/>
            <person name="Bunk B."/>
            <person name="Jeske O."/>
            <person name="Meyerdierks A."/>
            <person name="Storesund J.E."/>
            <person name="Kallscheuer N."/>
            <person name="Luecker S."/>
            <person name="Lage O.M."/>
            <person name="Pohl T."/>
            <person name="Merkel B.J."/>
            <person name="Hornburger P."/>
            <person name="Mueller R.-W."/>
            <person name="Bruemmer F."/>
            <person name="Labrenz M."/>
            <person name="Spormann A.M."/>
            <person name="Op den Camp H."/>
            <person name="Overmann J."/>
            <person name="Amann R."/>
            <person name="Jetten M.S.M."/>
            <person name="Mascher T."/>
            <person name="Medema M.H."/>
            <person name="Devos D.P."/>
            <person name="Kaster A.-K."/>
            <person name="Ovreas L."/>
            <person name="Rohde M."/>
            <person name="Galperin M.Y."/>
            <person name="Jogler C."/>
        </authorList>
    </citation>
    <scope>NUCLEOTIDE SEQUENCE [LARGE SCALE GENOMIC DNA]</scope>
    <source>
        <strain evidence="19 20">Poly30</strain>
    </source>
</reference>
<evidence type="ECO:0000256" key="12">
    <source>
        <dbReference type="ARBA" id="ARBA00023315"/>
    </source>
</evidence>
<evidence type="ECO:0000256" key="14">
    <source>
        <dbReference type="ARBA" id="ARBA00048247"/>
    </source>
</evidence>
<evidence type="ECO:0000256" key="13">
    <source>
        <dbReference type="ARBA" id="ARBA00023316"/>
    </source>
</evidence>
<dbReference type="PANTHER" id="PTHR43584">
    <property type="entry name" value="NUCLEOTIDYL TRANSFERASE"/>
    <property type="match status" value="1"/>
</dbReference>
<dbReference type="GO" id="GO:0003977">
    <property type="term" value="F:UDP-N-acetylglucosamine diphosphorylase activity"/>
    <property type="evidence" value="ECO:0007669"/>
    <property type="project" value="UniProtKB-UniRule"/>
</dbReference>
<feature type="active site" description="Proton acceptor" evidence="17">
    <location>
        <position position="340"/>
    </location>
</feature>
<evidence type="ECO:0000256" key="5">
    <source>
        <dbReference type="ARBA" id="ARBA00022695"/>
    </source>
</evidence>
<feature type="region of interest" description="Linker" evidence="17">
    <location>
        <begin position="241"/>
        <end position="261"/>
    </location>
</feature>
<dbReference type="InterPro" id="IPR011004">
    <property type="entry name" value="Trimer_LpxA-like_sf"/>
</dbReference>
<feature type="binding site" evidence="17">
    <location>
        <begin position="10"/>
        <end position="13"/>
    </location>
    <ligand>
        <name>UDP-N-acetyl-alpha-D-glucosamine</name>
        <dbReference type="ChEBI" id="CHEBI:57705"/>
    </ligand>
</feature>
<dbReference type="GO" id="GO:0071555">
    <property type="term" value="P:cell wall organization"/>
    <property type="evidence" value="ECO:0007669"/>
    <property type="project" value="UniProtKB-KW"/>
</dbReference>
<dbReference type="AlphaFoldDB" id="A0A518ERA1"/>
<comment type="pathway">
    <text evidence="17">Nucleotide-sugar biosynthesis; UDP-N-acetyl-alpha-D-glucosamine biosynthesis; N-acetyl-alpha-D-glucosamine 1-phosphate from alpha-D-glucosamine 6-phosphate (route II): step 2/2.</text>
</comment>
<evidence type="ECO:0000256" key="9">
    <source>
        <dbReference type="ARBA" id="ARBA00022960"/>
    </source>
</evidence>
<evidence type="ECO:0000256" key="7">
    <source>
        <dbReference type="ARBA" id="ARBA00022737"/>
    </source>
</evidence>
<feature type="domain" description="MobA-like NTP transferase" evidence="18">
    <location>
        <begin position="7"/>
        <end position="125"/>
    </location>
</feature>
<feature type="binding site" evidence="17">
    <location>
        <position position="400"/>
    </location>
    <ligand>
        <name>acetyl-CoA</name>
        <dbReference type="ChEBI" id="CHEBI:57288"/>
    </ligand>
</feature>
<comment type="subunit">
    <text evidence="17">Homotrimer.</text>
</comment>
<comment type="pathway">
    <text evidence="17">Bacterial outer membrane biogenesis; LPS lipid A biosynthesis.</text>
</comment>
<dbReference type="PANTHER" id="PTHR43584:SF3">
    <property type="entry name" value="BIFUNCTIONAL PROTEIN GLMU"/>
    <property type="match status" value="1"/>
</dbReference>
<comment type="similarity">
    <text evidence="1 17">In the C-terminal section; belongs to the transferase hexapeptide repeat family.</text>
</comment>
<feature type="binding site" evidence="17">
    <location>
        <position position="24"/>
    </location>
    <ligand>
        <name>UDP-N-acetyl-alpha-D-glucosamine</name>
        <dbReference type="ChEBI" id="CHEBI:57705"/>
    </ligand>
</feature>
<evidence type="ECO:0000256" key="15">
    <source>
        <dbReference type="ARBA" id="ARBA00048493"/>
    </source>
</evidence>
<dbReference type="InterPro" id="IPR005882">
    <property type="entry name" value="Bifunctional_GlmU"/>
</dbReference>
<dbReference type="EC" id="2.7.7.23" evidence="17"/>
<accession>A0A518ERA1</accession>
<comment type="similarity">
    <text evidence="2 17">In the N-terminal section; belongs to the N-acetylglucosamine-1-phosphate uridyltransferase family.</text>
</comment>
<feature type="binding site" evidence="17">
    <location>
        <position position="310"/>
    </location>
    <ligand>
        <name>UDP-N-acetyl-alpha-D-glucosamine</name>
        <dbReference type="ChEBI" id="CHEBI:57705"/>
    </ligand>
</feature>
<feature type="binding site" evidence="17">
    <location>
        <position position="150"/>
    </location>
    <ligand>
        <name>UDP-N-acetyl-alpha-D-glucosamine</name>
        <dbReference type="ChEBI" id="CHEBI:57705"/>
    </ligand>
</feature>
<dbReference type="HAMAP" id="MF_01631">
    <property type="entry name" value="GlmU"/>
    <property type="match status" value="1"/>
</dbReference>
<feature type="binding site" evidence="17">
    <location>
        <position position="238"/>
    </location>
    <ligand>
        <name>UDP-N-acetyl-alpha-D-glucosamine</name>
        <dbReference type="ChEBI" id="CHEBI:57705"/>
    </ligand>
</feature>
<dbReference type="SUPFAM" id="SSF51161">
    <property type="entry name" value="Trimeric LpxA-like enzymes"/>
    <property type="match status" value="1"/>
</dbReference>
<feature type="binding site" evidence="17">
    <location>
        <position position="328"/>
    </location>
    <ligand>
        <name>UDP-N-acetyl-alpha-D-glucosamine</name>
        <dbReference type="ChEBI" id="CHEBI:57705"/>
    </ligand>
</feature>
<dbReference type="GO" id="GO:0009245">
    <property type="term" value="P:lipid A biosynthetic process"/>
    <property type="evidence" value="ECO:0007669"/>
    <property type="project" value="UniProtKB-UniRule"/>
</dbReference>
<evidence type="ECO:0000256" key="8">
    <source>
        <dbReference type="ARBA" id="ARBA00022842"/>
    </source>
</evidence>
<evidence type="ECO:0000256" key="2">
    <source>
        <dbReference type="ARBA" id="ARBA00007947"/>
    </source>
</evidence>
<evidence type="ECO:0000256" key="17">
    <source>
        <dbReference type="HAMAP-Rule" id="MF_01631"/>
    </source>
</evidence>
<keyword evidence="4 17" id="KW-0808">Transferase</keyword>
<comment type="subcellular location">
    <subcellularLocation>
        <location evidence="17">Cytoplasm</location>
    </subcellularLocation>
</comment>
<keyword evidence="6 17" id="KW-0479">Metal-binding</keyword>
<feature type="binding site" evidence="17">
    <location>
        <position position="165"/>
    </location>
    <ligand>
        <name>UDP-N-acetyl-alpha-D-glucosamine</name>
        <dbReference type="ChEBI" id="CHEBI:57705"/>
    </ligand>
</feature>
<evidence type="ECO:0000313" key="20">
    <source>
        <dbReference type="Proteomes" id="UP000320390"/>
    </source>
</evidence>
<comment type="function">
    <text evidence="16 17">Catalyzes the last two sequential reactions in the de novo biosynthetic pathway for UDP-N-acetylglucosamine (UDP-GlcNAc). The C-terminal domain catalyzes the transfer of acetyl group from acetyl coenzyme A to glucosamine-1-phosphate (GlcN-1-P) to produce N-acetylglucosamine-1-phosphate (GlcNAc-1-P), which is converted into UDP-GlcNAc by the transfer of uridine 5-monophosphate (from uridine 5-triphosphate), a reaction catalyzed by the N-terminal domain.</text>
</comment>
<keyword evidence="5 17" id="KW-0548">Nucleotidyltransferase</keyword>
<keyword evidence="11 17" id="KW-0511">Multifunctional enzyme</keyword>